<dbReference type="Proteomes" id="UP001318040">
    <property type="component" value="Chromosome 9"/>
</dbReference>
<dbReference type="Pfam" id="PF24099">
    <property type="entry name" value="RBD_DGKtheta"/>
    <property type="match status" value="1"/>
</dbReference>
<dbReference type="PROSITE" id="PS50081">
    <property type="entry name" value="ZF_DAG_PE_2"/>
    <property type="match status" value="3"/>
</dbReference>
<protein>
    <submittedName>
        <fullName evidence="9">Diacylglycerol kinase theta</fullName>
    </submittedName>
</protein>
<dbReference type="GO" id="GO:0016020">
    <property type="term" value="C:membrane"/>
    <property type="evidence" value="ECO:0007669"/>
    <property type="project" value="UniProtKB-SubCell"/>
</dbReference>
<dbReference type="PANTHER" id="PTHR11255">
    <property type="entry name" value="DIACYLGLYCEROL KINASE"/>
    <property type="match status" value="1"/>
</dbReference>
<dbReference type="Pfam" id="PF00130">
    <property type="entry name" value="C1_1"/>
    <property type="match status" value="2"/>
</dbReference>
<keyword evidence="2" id="KW-0863">Zinc-finger</keyword>
<dbReference type="InterPro" id="IPR046349">
    <property type="entry name" value="C1-like_sf"/>
</dbReference>
<dbReference type="SUPFAM" id="SSF54236">
    <property type="entry name" value="Ubiquitin-like"/>
    <property type="match status" value="1"/>
</dbReference>
<dbReference type="PROSITE" id="PS50146">
    <property type="entry name" value="DAGK"/>
    <property type="match status" value="1"/>
</dbReference>
<feature type="domain" description="DAGKc" evidence="6">
    <location>
        <begin position="600"/>
        <end position="737"/>
    </location>
</feature>
<evidence type="ECO:0000313" key="9">
    <source>
        <dbReference type="RefSeq" id="XP_032806740.1"/>
    </source>
</evidence>
<accession>A0AAJ7SWA5</accession>
<dbReference type="InterPro" id="IPR056392">
    <property type="entry name" value="DGKtheta_RBD"/>
</dbReference>
<reference evidence="9" key="1">
    <citation type="submission" date="2025-08" db="UniProtKB">
        <authorList>
            <consortium name="RefSeq"/>
        </authorList>
    </citation>
    <scope>IDENTIFICATION</scope>
    <source>
        <tissue evidence="9">Sperm</tissue>
    </source>
</reference>
<evidence type="ECO:0000256" key="2">
    <source>
        <dbReference type="ARBA" id="ARBA00022771"/>
    </source>
</evidence>
<dbReference type="Gene3D" id="3.10.20.90">
    <property type="entry name" value="Phosphatidylinositol 3-kinase Catalytic Subunit, Chain A, domain 1"/>
    <property type="match status" value="1"/>
</dbReference>
<sequence length="770" mass="84071">MAESGGGGGGGGGGDGDIGSPSTDRRHRPRASSAAAVAAGGGGAAAAAAGGAAAGGDMSPRSRHRLLRGGSHGHCFRKVTLTKPTFCQHCTDFVWGIVGYQCEVCKFMSHEKCLKSVVIMCSTHLATCVKVPVAHCFTSPGQYKKKFCNVCRRHLEDSLAYRCEVCDLHLHADCMQFACSDCRQCNQERPGELVLSIHHWREGNMPSGSRCEVCRKACSSSEALCSMRCGWCGLTVHSGCCSSIPPECSFGRLHSLVLPPNCVRLYGNLHLQETIAAEADGGGSQPGLLNKDSPVNTPETGKQKMKVFDGDEAARAGRYHTVSVPRISRTDDVVEAALREYFLPGNPTDYELRSLSLGMLFSPEESGLHGNGHLGDDPSTEGDPGNQQFVQVFRDTLPEAYVIRAKRSSSEVVKIYADWLCKGVAYVSFRIDESHTVRSVITEVLLLLGRKNESPDDYRLTEVMMHCREVQRRVLVMEQSMLDHLHEIRKLSVQRINLTRFYITAKLDGDGNTQLLVGGLPPGLAAPDYLSLLRTHVKLNENTATITQIYSKQGAVALEVSSCAEAERLFRLANDSKITVDDKIISINLLPTLIPEQMPRSCHPLLVLINPRSGGMQGRELLHSFRKAVNPHQVFDLACGGPLPGLHVFREVPRFRLLVCGGDGTVGWVLSLLEDIKLKLACTQPPVAILPLGTGNDLARVLRWGPGYSGEDPLSVLINVDEAQEVKMDRWTILLDANEPECAQERTSMPRVGVRACLCLLWEGERWHSS</sequence>
<keyword evidence="1" id="KW-0479">Metal-binding</keyword>
<dbReference type="CTD" id="1609"/>
<dbReference type="RefSeq" id="XP_032806740.1">
    <property type="nucleotide sequence ID" value="XM_032950849.1"/>
</dbReference>
<dbReference type="PANTHER" id="PTHR11255:SF54">
    <property type="entry name" value="DIACYLGLYCEROL KINASE THETA"/>
    <property type="match status" value="1"/>
</dbReference>
<dbReference type="Pfam" id="PF00781">
    <property type="entry name" value="DAGK_cat"/>
    <property type="match status" value="1"/>
</dbReference>
<feature type="domain" description="Ras-associating" evidence="7">
    <location>
        <begin position="409"/>
        <end position="475"/>
    </location>
</feature>
<dbReference type="InterPro" id="IPR037607">
    <property type="entry name" value="DGK"/>
</dbReference>
<evidence type="ECO:0000256" key="3">
    <source>
        <dbReference type="ARBA" id="ARBA00022833"/>
    </source>
</evidence>
<dbReference type="InterPro" id="IPR002219">
    <property type="entry name" value="PKC_DAG/PE"/>
</dbReference>
<dbReference type="SMART" id="SM00314">
    <property type="entry name" value="RA"/>
    <property type="match status" value="1"/>
</dbReference>
<feature type="domain" description="Phorbol-ester/DAG-type" evidence="5">
    <location>
        <begin position="134"/>
        <end position="182"/>
    </location>
</feature>
<evidence type="ECO:0000256" key="1">
    <source>
        <dbReference type="ARBA" id="ARBA00022723"/>
    </source>
</evidence>
<evidence type="ECO:0000259" key="5">
    <source>
        <dbReference type="PROSITE" id="PS50081"/>
    </source>
</evidence>
<dbReference type="FunFam" id="3.40.50.10330:FF:000012">
    <property type="entry name" value="Diacylglycerol kinase"/>
    <property type="match status" value="1"/>
</dbReference>
<dbReference type="CDD" id="cd20854">
    <property type="entry name" value="C1_DGKtheta_typeV_rpt3"/>
    <property type="match status" value="1"/>
</dbReference>
<dbReference type="Pfam" id="PF00788">
    <property type="entry name" value="RA"/>
    <property type="match status" value="2"/>
</dbReference>
<dbReference type="GO" id="GO:0007165">
    <property type="term" value="P:signal transduction"/>
    <property type="evidence" value="ECO:0007669"/>
    <property type="project" value="InterPro"/>
</dbReference>
<dbReference type="GO" id="GO:0004143">
    <property type="term" value="F:ATP-dependent diacylglycerol kinase activity"/>
    <property type="evidence" value="ECO:0007669"/>
    <property type="project" value="InterPro"/>
</dbReference>
<dbReference type="InterPro" id="IPR029071">
    <property type="entry name" value="Ubiquitin-like_domsf"/>
</dbReference>
<dbReference type="AlphaFoldDB" id="A0AAJ7SWA5"/>
<dbReference type="Gene3D" id="3.30.60.20">
    <property type="match status" value="2"/>
</dbReference>
<dbReference type="InterPro" id="IPR000159">
    <property type="entry name" value="RA_dom"/>
</dbReference>
<dbReference type="GO" id="GO:0008270">
    <property type="term" value="F:zinc ion binding"/>
    <property type="evidence" value="ECO:0007669"/>
    <property type="project" value="UniProtKB-KW"/>
</dbReference>
<evidence type="ECO:0000313" key="8">
    <source>
        <dbReference type="Proteomes" id="UP001318040"/>
    </source>
</evidence>
<organism evidence="8 9">
    <name type="scientific">Petromyzon marinus</name>
    <name type="common">Sea lamprey</name>
    <dbReference type="NCBI Taxonomy" id="7757"/>
    <lineage>
        <taxon>Eukaryota</taxon>
        <taxon>Metazoa</taxon>
        <taxon>Chordata</taxon>
        <taxon>Craniata</taxon>
        <taxon>Vertebrata</taxon>
        <taxon>Cyclostomata</taxon>
        <taxon>Hyperoartia</taxon>
        <taxon>Petromyzontiformes</taxon>
        <taxon>Petromyzontidae</taxon>
        <taxon>Petromyzon</taxon>
    </lineage>
</organism>
<evidence type="ECO:0000256" key="4">
    <source>
        <dbReference type="SAM" id="MobiDB-lite"/>
    </source>
</evidence>
<proteinExistence type="predicted"/>
<feature type="domain" description="Phorbol-ester/DAG-type" evidence="5">
    <location>
        <begin position="197"/>
        <end position="248"/>
    </location>
</feature>
<keyword evidence="8" id="KW-1185">Reference proteome</keyword>
<dbReference type="InterPro" id="IPR001206">
    <property type="entry name" value="Diacylglycerol_kinase_cat_dom"/>
</dbReference>
<dbReference type="InterPro" id="IPR017438">
    <property type="entry name" value="ATP-NAD_kinase_N"/>
</dbReference>
<dbReference type="CDD" id="cd20804">
    <property type="entry name" value="C1_DGKtheta_typeV_rpt2"/>
    <property type="match status" value="1"/>
</dbReference>
<dbReference type="PROSITE" id="PS50200">
    <property type="entry name" value="RA"/>
    <property type="match status" value="1"/>
</dbReference>
<feature type="region of interest" description="Disordered" evidence="4">
    <location>
        <begin position="280"/>
        <end position="302"/>
    </location>
</feature>
<feature type="region of interest" description="Disordered" evidence="4">
    <location>
        <begin position="1"/>
        <end position="36"/>
    </location>
</feature>
<dbReference type="InterPro" id="IPR016064">
    <property type="entry name" value="NAD/diacylglycerol_kinase_sf"/>
</dbReference>
<dbReference type="SMART" id="SM00046">
    <property type="entry name" value="DAGKc"/>
    <property type="match status" value="1"/>
</dbReference>
<keyword evidence="9" id="KW-0418">Kinase</keyword>
<feature type="region of interest" description="Disordered" evidence="4">
    <location>
        <begin position="366"/>
        <end position="386"/>
    </location>
</feature>
<gene>
    <name evidence="9" type="primary">DGKQ</name>
</gene>
<dbReference type="SUPFAM" id="SSF57889">
    <property type="entry name" value="Cysteine-rich domain"/>
    <property type="match status" value="3"/>
</dbReference>
<name>A0AAJ7SWA5_PETMA</name>
<dbReference type="PRINTS" id="PR00008">
    <property type="entry name" value="DAGPEDOMAIN"/>
</dbReference>
<keyword evidence="9" id="KW-0808">Transferase</keyword>
<dbReference type="CDD" id="cd20803">
    <property type="entry name" value="C1_DGKtheta_typeV_rpt1"/>
    <property type="match status" value="1"/>
</dbReference>
<evidence type="ECO:0000259" key="7">
    <source>
        <dbReference type="PROSITE" id="PS50200"/>
    </source>
</evidence>
<dbReference type="InterPro" id="IPR020454">
    <property type="entry name" value="DAG/PE-bd"/>
</dbReference>
<dbReference type="KEGG" id="pmrn:116940696"/>
<dbReference type="SUPFAM" id="SSF111331">
    <property type="entry name" value="NAD kinase/diacylglycerol kinase-like"/>
    <property type="match status" value="1"/>
</dbReference>
<feature type="domain" description="Phorbol-ester/DAG-type" evidence="5">
    <location>
        <begin position="73"/>
        <end position="121"/>
    </location>
</feature>
<keyword evidence="3" id="KW-0862">Zinc</keyword>
<evidence type="ECO:0000259" key="6">
    <source>
        <dbReference type="PROSITE" id="PS50146"/>
    </source>
</evidence>
<dbReference type="PROSITE" id="PS00479">
    <property type="entry name" value="ZF_DAG_PE_1"/>
    <property type="match status" value="3"/>
</dbReference>
<feature type="compositionally biased region" description="Gly residues" evidence="4">
    <location>
        <begin position="1"/>
        <end position="17"/>
    </location>
</feature>
<dbReference type="Gene3D" id="3.40.50.10330">
    <property type="entry name" value="Probable inorganic polyphosphate/atp-NAD kinase, domain 1"/>
    <property type="match status" value="1"/>
</dbReference>
<dbReference type="SMART" id="SM00109">
    <property type="entry name" value="C1"/>
    <property type="match status" value="3"/>
</dbReference>